<evidence type="ECO:0000256" key="2">
    <source>
        <dbReference type="ARBA" id="ARBA00022603"/>
    </source>
</evidence>
<evidence type="ECO:0000256" key="5">
    <source>
        <dbReference type="ARBA" id="ARBA00047942"/>
    </source>
</evidence>
<evidence type="ECO:0000256" key="4">
    <source>
        <dbReference type="ARBA" id="ARBA00022691"/>
    </source>
</evidence>
<gene>
    <name evidence="7" type="ORF">ABDB84_14775</name>
</gene>
<dbReference type="PANTHER" id="PTHR33841:SF1">
    <property type="entry name" value="DNA METHYLTRANSFERASE A"/>
    <property type="match status" value="1"/>
</dbReference>
<evidence type="ECO:0000256" key="1">
    <source>
        <dbReference type="ARBA" id="ARBA00011900"/>
    </source>
</evidence>
<keyword evidence="2 7" id="KW-0489">Methyltransferase</keyword>
<feature type="domain" description="Type II methyltransferase M.TaqI-like" evidence="6">
    <location>
        <begin position="110"/>
        <end position="287"/>
    </location>
</feature>
<dbReference type="InterPro" id="IPR050953">
    <property type="entry name" value="N4_N6_ade-DNA_methylase"/>
</dbReference>
<evidence type="ECO:0000259" key="6">
    <source>
        <dbReference type="Pfam" id="PF07669"/>
    </source>
</evidence>
<dbReference type="InterPro" id="IPR011639">
    <property type="entry name" value="MethylTrfase_TaqI-like_dom"/>
</dbReference>
<organism evidence="7 8">
    <name type="scientific">Uliginosibacterium sediminicola</name>
    <dbReference type="NCBI Taxonomy" id="2024550"/>
    <lineage>
        <taxon>Bacteria</taxon>
        <taxon>Pseudomonadati</taxon>
        <taxon>Pseudomonadota</taxon>
        <taxon>Betaproteobacteria</taxon>
        <taxon>Rhodocyclales</taxon>
        <taxon>Zoogloeaceae</taxon>
        <taxon>Uliginosibacterium</taxon>
    </lineage>
</organism>
<dbReference type="Gene3D" id="3.40.50.150">
    <property type="entry name" value="Vaccinia Virus protein VP39"/>
    <property type="match status" value="1"/>
</dbReference>
<reference evidence="7 8" key="1">
    <citation type="journal article" date="2018" name="Int. J. Syst. Evol. Microbiol.">
        <title>Uliginosibacterium sediminicola sp. nov., isolated from freshwater sediment.</title>
        <authorList>
            <person name="Hwang W.M."/>
            <person name="Kim S.M."/>
            <person name="Kang K."/>
            <person name="Ahn T.Y."/>
        </authorList>
    </citation>
    <scope>NUCLEOTIDE SEQUENCE [LARGE SCALE GENOMIC DNA]</scope>
    <source>
        <strain evidence="7 8">M1-21</strain>
    </source>
</reference>
<evidence type="ECO:0000256" key="3">
    <source>
        <dbReference type="ARBA" id="ARBA00022679"/>
    </source>
</evidence>
<dbReference type="GO" id="GO:0032259">
    <property type="term" value="P:methylation"/>
    <property type="evidence" value="ECO:0007669"/>
    <property type="project" value="UniProtKB-KW"/>
</dbReference>
<dbReference type="PANTHER" id="PTHR33841">
    <property type="entry name" value="DNA METHYLTRANSFERASE YEEA-RELATED"/>
    <property type="match status" value="1"/>
</dbReference>
<dbReference type="Proteomes" id="UP001410394">
    <property type="component" value="Unassembled WGS sequence"/>
</dbReference>
<dbReference type="EMBL" id="JBDIVE010000008">
    <property type="protein sequence ID" value="MEN3069744.1"/>
    <property type="molecule type" value="Genomic_DNA"/>
</dbReference>
<dbReference type="InterPro" id="IPR002052">
    <property type="entry name" value="DNA_methylase_N6_adenine_CS"/>
</dbReference>
<comment type="catalytic activity">
    <reaction evidence="5">
        <text>a 2'-deoxyadenosine in DNA + S-adenosyl-L-methionine = an N(6)-methyl-2'-deoxyadenosine in DNA + S-adenosyl-L-homocysteine + H(+)</text>
        <dbReference type="Rhea" id="RHEA:15197"/>
        <dbReference type="Rhea" id="RHEA-COMP:12418"/>
        <dbReference type="Rhea" id="RHEA-COMP:12419"/>
        <dbReference type="ChEBI" id="CHEBI:15378"/>
        <dbReference type="ChEBI" id="CHEBI:57856"/>
        <dbReference type="ChEBI" id="CHEBI:59789"/>
        <dbReference type="ChEBI" id="CHEBI:90615"/>
        <dbReference type="ChEBI" id="CHEBI:90616"/>
        <dbReference type="EC" id="2.1.1.72"/>
    </reaction>
</comment>
<name>A0ABU9Z163_9RHOO</name>
<dbReference type="PROSITE" id="PS00092">
    <property type="entry name" value="N6_MTASE"/>
    <property type="match status" value="1"/>
</dbReference>
<keyword evidence="4" id="KW-0949">S-adenosyl-L-methionine</keyword>
<protein>
    <recommendedName>
        <fullName evidence="1">site-specific DNA-methyltransferase (adenine-specific)</fullName>
        <ecNumber evidence="1">2.1.1.72</ecNumber>
    </recommendedName>
</protein>
<proteinExistence type="predicted"/>
<evidence type="ECO:0000313" key="8">
    <source>
        <dbReference type="Proteomes" id="UP001410394"/>
    </source>
</evidence>
<dbReference type="RefSeq" id="WP_345920514.1">
    <property type="nucleotide sequence ID" value="NZ_JBDIVE010000008.1"/>
</dbReference>
<accession>A0ABU9Z163</accession>
<comment type="caution">
    <text evidence="7">The sequence shown here is derived from an EMBL/GenBank/DDBJ whole genome shotgun (WGS) entry which is preliminary data.</text>
</comment>
<dbReference type="PRINTS" id="PR00507">
    <property type="entry name" value="N12N6MTFRASE"/>
</dbReference>
<dbReference type="SUPFAM" id="SSF53335">
    <property type="entry name" value="S-adenosyl-L-methionine-dependent methyltransferases"/>
    <property type="match status" value="1"/>
</dbReference>
<dbReference type="InterPro" id="IPR029063">
    <property type="entry name" value="SAM-dependent_MTases_sf"/>
</dbReference>
<keyword evidence="3" id="KW-0808">Transferase</keyword>
<evidence type="ECO:0000313" key="7">
    <source>
        <dbReference type="EMBL" id="MEN3069744.1"/>
    </source>
</evidence>
<dbReference type="GO" id="GO:0008168">
    <property type="term" value="F:methyltransferase activity"/>
    <property type="evidence" value="ECO:0007669"/>
    <property type="project" value="UniProtKB-KW"/>
</dbReference>
<keyword evidence="8" id="KW-1185">Reference proteome</keyword>
<dbReference type="Pfam" id="PF07669">
    <property type="entry name" value="Eco57I"/>
    <property type="match status" value="1"/>
</dbReference>
<dbReference type="EC" id="2.1.1.72" evidence="1"/>
<sequence>MSVAPDALIEQASFTLRGRNPDVLTCIANLSNDEVFTPPEFANRMLDTLAAAWAESHDGANLWADSSVRFLDPCTKSGVFLREITRRLTEGLAGEMPDLATRVNHILTRQVFGIGITQLTSLLARRSVYCSKHADGPHSIAKGFSSEAGNIWFERLEHTWDKGKCEYCNANQATYDRGEGMETHAYAFIHTDNITTRIAELFGENMQFDVIIGNPPYQLKSDGGSRDIPIYHHFVEQAKKLEPRYLAMIIPSRWMAGGLGLSEFRETMLSDTRIRNLVDYPNAADVFPSVGINGGICYFLWEAAHSGPCDFSNVRSGDVYGPTSRALNEFDVLVRDTRALNILRKVLAHNETSINTILARDKEFGWTSNFDGFHKKEREGDLPLYYIRTMKRSVGYIARTEVTKSEHLIDTWKLLVPKVGSGRERERSGVDLVLGPSQIAPSPSVCTQSFLFFYVSSSEEVESLQSYYKTRFFRFLVSLRKITQDATHSTYKWVPMQAWDRKWTDEMLYAKYDISDDEQAFIESLIRPMGEADE</sequence>